<gene>
    <name evidence="1" type="ORF">COT95_00140</name>
</gene>
<protein>
    <submittedName>
        <fullName evidence="1">Uncharacterized protein</fullName>
    </submittedName>
</protein>
<reference evidence="2" key="1">
    <citation type="submission" date="2017-09" db="EMBL/GenBank/DDBJ databases">
        <title>Depth-based differentiation of microbial function through sediment-hosted aquifers and enrichment of novel symbionts in the deep terrestrial subsurface.</title>
        <authorList>
            <person name="Probst A.J."/>
            <person name="Ladd B."/>
            <person name="Jarett J.K."/>
            <person name="Geller-Mcgrath D.E."/>
            <person name="Sieber C.M.K."/>
            <person name="Emerson J.B."/>
            <person name="Anantharaman K."/>
            <person name="Thomas B.C."/>
            <person name="Malmstrom R."/>
            <person name="Stieglmeier M."/>
            <person name="Klingl A."/>
            <person name="Woyke T."/>
            <person name="Ryan C.M."/>
            <person name="Banfield J.F."/>
        </authorList>
    </citation>
    <scope>NUCLEOTIDE SEQUENCE [LARGE SCALE GENOMIC DNA]</scope>
</reference>
<dbReference type="Proteomes" id="UP000228614">
    <property type="component" value="Unassembled WGS sequence"/>
</dbReference>
<name>A0A2H0VA25_9BACT</name>
<dbReference type="EMBL" id="PFAN01000009">
    <property type="protein sequence ID" value="PIR95170.1"/>
    <property type="molecule type" value="Genomic_DNA"/>
</dbReference>
<accession>A0A2H0VA25</accession>
<proteinExistence type="predicted"/>
<organism evidence="1 2">
    <name type="scientific">Candidatus Falkowbacteria bacterium CG10_big_fil_rev_8_21_14_0_10_37_6</name>
    <dbReference type="NCBI Taxonomy" id="1974563"/>
    <lineage>
        <taxon>Bacteria</taxon>
        <taxon>Candidatus Falkowiibacteriota</taxon>
    </lineage>
</organism>
<dbReference type="AlphaFoldDB" id="A0A2H0VA25"/>
<comment type="caution">
    <text evidence="1">The sequence shown here is derived from an EMBL/GenBank/DDBJ whole genome shotgun (WGS) entry which is preliminary data.</text>
</comment>
<evidence type="ECO:0000313" key="2">
    <source>
        <dbReference type="Proteomes" id="UP000228614"/>
    </source>
</evidence>
<evidence type="ECO:0000313" key="1">
    <source>
        <dbReference type="EMBL" id="PIR95170.1"/>
    </source>
</evidence>
<sequence length="64" mass="7648">MQKTHHRPPLYRDFIVLYMDIITQPKGIGKQNKKKLNFYRKSNFFLSCNAKAVNNHAAKRYSNY</sequence>